<dbReference type="PANTHER" id="PTHR30349:SF41">
    <property type="entry name" value="INTEGRASE_RECOMBINASE PROTEIN MJ0367-RELATED"/>
    <property type="match status" value="1"/>
</dbReference>
<dbReference type="Proteomes" id="UP000198518">
    <property type="component" value="Unassembled WGS sequence"/>
</dbReference>
<proteinExistence type="predicted"/>
<evidence type="ECO:0000259" key="7">
    <source>
        <dbReference type="PROSITE" id="PS51900"/>
    </source>
</evidence>
<dbReference type="InterPro" id="IPR044068">
    <property type="entry name" value="CB"/>
</dbReference>
<evidence type="ECO:0000256" key="5">
    <source>
        <dbReference type="SAM" id="MobiDB-lite"/>
    </source>
</evidence>
<keyword evidence="2 4" id="KW-0238">DNA-binding</keyword>
<dbReference type="PROSITE" id="PS51898">
    <property type="entry name" value="TYR_RECOMBINASE"/>
    <property type="match status" value="1"/>
</dbReference>
<dbReference type="InterPro" id="IPR050090">
    <property type="entry name" value="Tyrosine_recombinase_XerCD"/>
</dbReference>
<dbReference type="Pfam" id="PF02899">
    <property type="entry name" value="Phage_int_SAM_1"/>
    <property type="match status" value="1"/>
</dbReference>
<evidence type="ECO:0000259" key="6">
    <source>
        <dbReference type="PROSITE" id="PS51898"/>
    </source>
</evidence>
<dbReference type="InterPro" id="IPR013762">
    <property type="entry name" value="Integrase-like_cat_sf"/>
</dbReference>
<dbReference type="GO" id="GO:0006310">
    <property type="term" value="P:DNA recombination"/>
    <property type="evidence" value="ECO:0007669"/>
    <property type="project" value="UniProtKB-KW"/>
</dbReference>
<dbReference type="SUPFAM" id="SSF56349">
    <property type="entry name" value="DNA breaking-rejoining enzymes"/>
    <property type="match status" value="1"/>
</dbReference>
<accession>A0A1I0NHK7</accession>
<dbReference type="OrthoDB" id="198497at2157"/>
<dbReference type="PANTHER" id="PTHR30349">
    <property type="entry name" value="PHAGE INTEGRASE-RELATED"/>
    <property type="match status" value="1"/>
</dbReference>
<dbReference type="InterPro" id="IPR011010">
    <property type="entry name" value="DNA_brk_join_enz"/>
</dbReference>
<dbReference type="InterPro" id="IPR004107">
    <property type="entry name" value="Integrase_SAM-like_N"/>
</dbReference>
<feature type="region of interest" description="Disordered" evidence="5">
    <location>
        <begin position="272"/>
        <end position="336"/>
    </location>
</feature>
<dbReference type="EMBL" id="FOJA01000001">
    <property type="protein sequence ID" value="SEW00655.1"/>
    <property type="molecule type" value="Genomic_DNA"/>
</dbReference>
<evidence type="ECO:0000313" key="9">
    <source>
        <dbReference type="Proteomes" id="UP000198518"/>
    </source>
</evidence>
<dbReference type="InterPro" id="IPR010998">
    <property type="entry name" value="Integrase_recombinase_N"/>
</dbReference>
<evidence type="ECO:0000256" key="1">
    <source>
        <dbReference type="ARBA" id="ARBA00022908"/>
    </source>
</evidence>
<gene>
    <name evidence="8" type="ORF">SAMN04487945_0868</name>
</gene>
<dbReference type="InterPro" id="IPR002104">
    <property type="entry name" value="Integrase_catalytic"/>
</dbReference>
<dbReference type="CDD" id="cd00397">
    <property type="entry name" value="DNA_BRE_C"/>
    <property type="match status" value="1"/>
</dbReference>
<protein>
    <submittedName>
        <fullName evidence="8">Site-specific recombinase XerD</fullName>
    </submittedName>
</protein>
<evidence type="ECO:0000256" key="4">
    <source>
        <dbReference type="PROSITE-ProRule" id="PRU01248"/>
    </source>
</evidence>
<evidence type="ECO:0000256" key="3">
    <source>
        <dbReference type="ARBA" id="ARBA00023172"/>
    </source>
</evidence>
<dbReference type="PROSITE" id="PS51900">
    <property type="entry name" value="CB"/>
    <property type="match status" value="1"/>
</dbReference>
<dbReference type="RefSeq" id="WP_089668150.1">
    <property type="nucleotide sequence ID" value="NZ_FOJA01000001.1"/>
</dbReference>
<keyword evidence="1" id="KW-0229">DNA integration</keyword>
<dbReference type="GO" id="GO:0003677">
    <property type="term" value="F:DNA binding"/>
    <property type="evidence" value="ECO:0007669"/>
    <property type="project" value="UniProtKB-UniRule"/>
</dbReference>
<dbReference type="Gene3D" id="1.10.150.130">
    <property type="match status" value="1"/>
</dbReference>
<dbReference type="Pfam" id="PF00589">
    <property type="entry name" value="Phage_integrase"/>
    <property type="match status" value="1"/>
</dbReference>
<dbReference type="GO" id="GO:0015074">
    <property type="term" value="P:DNA integration"/>
    <property type="evidence" value="ECO:0007669"/>
    <property type="project" value="UniProtKB-KW"/>
</dbReference>
<name>A0A1I0NHK7_9EURY</name>
<dbReference type="STRING" id="355548.SAMN04487945_0868"/>
<reference evidence="8 9" key="1">
    <citation type="submission" date="2016-10" db="EMBL/GenBank/DDBJ databases">
        <authorList>
            <person name="de Groot N.N."/>
        </authorList>
    </citation>
    <scope>NUCLEOTIDE SEQUENCE [LARGE SCALE GENOMIC DNA]</scope>
    <source>
        <strain evidence="8 9">CGMCC 1.5337</strain>
    </source>
</reference>
<keyword evidence="3" id="KW-0233">DNA recombination</keyword>
<keyword evidence="9" id="KW-1185">Reference proteome</keyword>
<dbReference type="Gene3D" id="1.10.443.10">
    <property type="entry name" value="Intergrase catalytic core"/>
    <property type="match status" value="1"/>
</dbReference>
<feature type="domain" description="Core-binding (CB)" evidence="7">
    <location>
        <begin position="6"/>
        <end position="91"/>
    </location>
</feature>
<sequence>MSLEPIEPEAALELFLKDKEAELADASIKGHDYRLRHFVRWCHEQGIENLNTLTGRQLHEYRLWRRDDGDLNKVSEKTQMDSLRSFVRWLEAVDGVEQDLSEKVLSPTITADENSRDVMLDSEQAASVLSHLEKYEYAGPQHVALTLMWHTMMRVGGVHAMDVDDYNADEQYMKVRHRPDTDTPIKNKGDGERLVALSDDICELLDDWLENKRPDTTDDHGREPLLASREGRLQKTTLRMYVYRWTRPCAHGEECPHDRDPDDCEATVRDAASKCPSSVSPHAIRRGSITHSLNSDMPDRVVSDRANVSPKVIEQHYDRRTEQERMEQRRDYLDNL</sequence>
<feature type="compositionally biased region" description="Basic and acidic residues" evidence="5">
    <location>
        <begin position="313"/>
        <end position="336"/>
    </location>
</feature>
<evidence type="ECO:0000256" key="2">
    <source>
        <dbReference type="ARBA" id="ARBA00023125"/>
    </source>
</evidence>
<organism evidence="8 9">
    <name type="scientific">Halobacterium jilantaiense</name>
    <dbReference type="NCBI Taxonomy" id="355548"/>
    <lineage>
        <taxon>Archaea</taxon>
        <taxon>Methanobacteriati</taxon>
        <taxon>Methanobacteriota</taxon>
        <taxon>Stenosarchaea group</taxon>
        <taxon>Halobacteria</taxon>
        <taxon>Halobacteriales</taxon>
        <taxon>Halobacteriaceae</taxon>
        <taxon>Halobacterium</taxon>
    </lineage>
</organism>
<dbReference type="AlphaFoldDB" id="A0A1I0NHK7"/>
<feature type="domain" description="Tyr recombinase" evidence="6">
    <location>
        <begin position="115"/>
        <end position="330"/>
    </location>
</feature>
<evidence type="ECO:0000313" key="8">
    <source>
        <dbReference type="EMBL" id="SEW00655.1"/>
    </source>
</evidence>